<comment type="cofactor">
    <cofactor evidence="3 14">
        <name>pyridoxal 5'-phosphate</name>
        <dbReference type="ChEBI" id="CHEBI:597326"/>
    </cofactor>
</comment>
<evidence type="ECO:0000313" key="16">
    <source>
        <dbReference type="Proteomes" id="UP000032431"/>
    </source>
</evidence>
<comment type="subcellular location">
    <subcellularLocation>
        <location evidence="4">Cytoplasm</location>
    </subcellularLocation>
</comment>
<protein>
    <recommendedName>
        <fullName evidence="14">Alpha-1,4 glucan phosphorylase</fullName>
        <ecNumber evidence="14">2.4.1.1</ecNumber>
    </recommendedName>
</protein>
<evidence type="ECO:0000256" key="10">
    <source>
        <dbReference type="ARBA" id="ARBA00022679"/>
    </source>
</evidence>
<dbReference type="PANTHER" id="PTHR11468:SF3">
    <property type="entry name" value="GLYCOGEN PHOSPHORYLASE, LIVER FORM"/>
    <property type="match status" value="1"/>
</dbReference>
<proteinExistence type="inferred from homology"/>
<keyword evidence="11 14" id="KW-0663">Pyridoxal phosphate</keyword>
<evidence type="ECO:0000256" key="9">
    <source>
        <dbReference type="ARBA" id="ARBA00022676"/>
    </source>
</evidence>
<dbReference type="HOGENOM" id="CLU_006443_0_0_9"/>
<evidence type="ECO:0000256" key="13">
    <source>
        <dbReference type="ARBA" id="ARBA00025174"/>
    </source>
</evidence>
<evidence type="ECO:0000256" key="5">
    <source>
        <dbReference type="ARBA" id="ARBA00005684"/>
    </source>
</evidence>
<dbReference type="InterPro" id="IPR017853">
    <property type="entry name" value="GH"/>
</dbReference>
<dbReference type="NCBIfam" id="NF011080">
    <property type="entry name" value="PRK14508.1-3"/>
    <property type="match status" value="1"/>
</dbReference>
<dbReference type="GO" id="GO:0005737">
    <property type="term" value="C:cytoplasm"/>
    <property type="evidence" value="ECO:0007669"/>
    <property type="project" value="UniProtKB-SubCell"/>
</dbReference>
<dbReference type="GO" id="GO:0004134">
    <property type="term" value="F:4-alpha-glucanotransferase activity"/>
    <property type="evidence" value="ECO:0007669"/>
    <property type="project" value="UniProtKB-EC"/>
</dbReference>
<organism evidence="15 16">
    <name type="scientific">[Clostridium] cellulosi</name>
    <dbReference type="NCBI Taxonomy" id="29343"/>
    <lineage>
        <taxon>Bacteria</taxon>
        <taxon>Bacillati</taxon>
        <taxon>Bacillota</taxon>
        <taxon>Clostridia</taxon>
        <taxon>Eubacteriales</taxon>
        <taxon>Oscillospiraceae</taxon>
        <taxon>Oscillospiraceae incertae sedis</taxon>
    </lineage>
</organism>
<dbReference type="EMBL" id="LM995447">
    <property type="protein sequence ID" value="CDZ24764.1"/>
    <property type="molecule type" value="Genomic_DNA"/>
</dbReference>
<dbReference type="Gene3D" id="3.40.50.2000">
    <property type="entry name" value="Glycogen Phosphorylase B"/>
    <property type="match status" value="2"/>
</dbReference>
<evidence type="ECO:0000256" key="4">
    <source>
        <dbReference type="ARBA" id="ARBA00004496"/>
    </source>
</evidence>
<dbReference type="CDD" id="cd04300">
    <property type="entry name" value="GT35_Glycogen_Phosphorylase"/>
    <property type="match status" value="1"/>
</dbReference>
<accession>A0A078KUI6</accession>
<dbReference type="Pfam" id="PF02446">
    <property type="entry name" value="Glyco_hydro_77"/>
    <property type="match status" value="1"/>
</dbReference>
<dbReference type="Proteomes" id="UP000032431">
    <property type="component" value="Chromosome I"/>
</dbReference>
<dbReference type="EC" id="2.4.1.1" evidence="14"/>
<reference evidence="16" key="1">
    <citation type="submission" date="2014-07" db="EMBL/GenBank/DDBJ databases">
        <authorList>
            <person name="Wibberg D."/>
        </authorList>
    </citation>
    <scope>NUCLEOTIDE SEQUENCE [LARGE SCALE GENOMIC DNA]</scope>
    <source>
        <strain evidence="16">DG5</strain>
    </source>
</reference>
<dbReference type="Pfam" id="PF00343">
    <property type="entry name" value="Phosphorylase"/>
    <property type="match status" value="1"/>
</dbReference>
<evidence type="ECO:0000256" key="8">
    <source>
        <dbReference type="ARBA" id="ARBA00022533"/>
    </source>
</evidence>
<dbReference type="NCBIfam" id="TIGR02093">
    <property type="entry name" value="P_ylase"/>
    <property type="match status" value="1"/>
</dbReference>
<comment type="function">
    <text evidence="13">Phosphorylase is an important allosteric enzyme in carbohydrate metabolism. Enzymes from different sources differ in their regulatory mechanisms and in their natural substrates. However, all known phosphorylases share catalytic and structural properties.</text>
</comment>
<keyword evidence="12 14" id="KW-0119">Carbohydrate metabolism</keyword>
<keyword evidence="9 14" id="KW-0328">Glycosyltransferase</keyword>
<comment type="similarity">
    <text evidence="5">Belongs to the disproportionating enzyme family.</text>
</comment>
<evidence type="ECO:0000256" key="11">
    <source>
        <dbReference type="ARBA" id="ARBA00022898"/>
    </source>
</evidence>
<dbReference type="PROSITE" id="PS00102">
    <property type="entry name" value="PHOSPHORYLASE"/>
    <property type="match status" value="1"/>
</dbReference>
<comment type="catalytic activity">
    <reaction evidence="1">
        <text>Transfers a segment of a (1-&gt;4)-alpha-D-glucan to a new position in an acceptor, which may be glucose or a (1-&gt;4)-alpha-D-glucan.</text>
        <dbReference type="EC" id="2.4.1.25"/>
    </reaction>
</comment>
<dbReference type="FunFam" id="3.40.50.2000:FF:000003">
    <property type="entry name" value="Alpha-1,4 glucan phosphorylase"/>
    <property type="match status" value="1"/>
</dbReference>
<evidence type="ECO:0000256" key="2">
    <source>
        <dbReference type="ARBA" id="ARBA00001275"/>
    </source>
</evidence>
<evidence type="ECO:0000256" key="14">
    <source>
        <dbReference type="RuleBase" id="RU000587"/>
    </source>
</evidence>
<dbReference type="KEGG" id="ccel:CCDG5_1656"/>
<keyword evidence="7" id="KW-0963">Cytoplasm</keyword>
<dbReference type="Gene3D" id="3.20.20.80">
    <property type="entry name" value="Glycosidases"/>
    <property type="match status" value="1"/>
</dbReference>
<gene>
    <name evidence="15" type="ORF">CCDG5_1656</name>
</gene>
<comment type="catalytic activity">
    <reaction evidence="2 14">
        <text>[(1-&gt;4)-alpha-D-glucosyl](n) + phosphate = [(1-&gt;4)-alpha-D-glucosyl](n-1) + alpha-D-glucose 1-phosphate</text>
        <dbReference type="Rhea" id="RHEA:41732"/>
        <dbReference type="Rhea" id="RHEA-COMP:9584"/>
        <dbReference type="Rhea" id="RHEA-COMP:9586"/>
        <dbReference type="ChEBI" id="CHEBI:15444"/>
        <dbReference type="ChEBI" id="CHEBI:43474"/>
        <dbReference type="ChEBI" id="CHEBI:58601"/>
        <dbReference type="EC" id="2.4.1.1"/>
    </reaction>
</comment>
<evidence type="ECO:0000256" key="3">
    <source>
        <dbReference type="ARBA" id="ARBA00001933"/>
    </source>
</evidence>
<evidence type="ECO:0000256" key="1">
    <source>
        <dbReference type="ARBA" id="ARBA00000439"/>
    </source>
</evidence>
<keyword evidence="8" id="KW-0021">Allosteric enzyme</keyword>
<dbReference type="InterPro" id="IPR000811">
    <property type="entry name" value="Glyco_trans_35"/>
</dbReference>
<dbReference type="InterPro" id="IPR011833">
    <property type="entry name" value="Glycg_phsphrylas"/>
</dbReference>
<sequence length="1292" mass="147936">MKKRSCGVLLPVSALPSKYGIGTLGRAAYQFVDFLKSAGQEYWQILPLVPTGYGDSPYQSVSTFAGNPYMIDLEMLIADGLLEKEECESIDWGENPQSVDYLKLYENRFALLEKAFERSRCADDPNYAKFKNENAYWLDDYALFMALKKAFNEKPWQEWDEPIRFRTPQAVAYYQKKLARNIEYWKYVQYLFLSQYRRLRVYANGNGIKIIGDMPIYVSDDSADVWANTKLFQLDERLNPAFVAGVPPDYFSKTGQLWGNPVYDWDGHKKELFDWWVKRLAANFKLYDVVRIDHFRAFDEYYAIPFGEKTAEYGTWKKGPGIEFFDYVKKHLGGVEIIAEDLGSTAESVRELLRKTGYPSMKVLQFGFDAHDDSHHLPHNYTNNMVVYTGTHDNDTLVGWFNSASESERAYALEYLHIEDQSEFADAAIRALFASTASLAVIPIQDWLGLDGSARMNTPSTVGINWKWRLNEGMLTSSLAERMKRIANAYRRCEDYKLGDAPKAQDVLNDFERILRNHAYTTLDKADAVTVYNCLSQAAMNAVYPMWKRTAEIAAGQKQACYLSAEFLIGRVVFNNLYCMGLLDEVKQKLSEKGFDLNRLEEIDDPALGNGGLGRLAACFVDSAAAHRLPLMGYGIRYRYGLFKQSFENGFQKETADDWTSQGDPWSVRREDERVLVKYADQSVWAVPYDMPVVGYKSGYVSTIRLWQSEPVNPFDFKLFNDQQYEAAVREKEQAERISLVLYPNDDRPEGKKLRIKQEYLLTSASVQDILRRFKAAHGDDFGKLPDYFAVQLNDTHPVMAIPELIRLLTGEGLPFEDAFSIAQKTFAFTNHTVMAEALEKWDVELFRSVLPEIMSIVEKINERLLNELRSSGCTQEEIDRRAIISGNMLHTARLAVYVCFAVNGVAKIHTEILKKDLFKEWYLKIPQKFQNKTNGITQRRWLGLCNPELSAFISGLIGDSWVTDLSQLKNLELFADDTAVLRRFEQIKLLKKRQLADEILKKEGIAINESFIYDVQIKRLHEYKRQLLNALSIVAIYNRLKEGKLPDFHPMVCIFGAKAAPGYFRAKGIIKFINEVARKVNADPETSDRLKVVFVQNYNVSYAEKLIPAADISEQISTAGTEASGTGNMKLMLNGAVTLGTYDGANIEIFEQAGEENNYCFGARVEELERLRKDYDPKKLYQANRELKKAVDSLVDGTFDDGNTGVFKELYKALLEGIYDSADNYFLLYDFDSYLETKLKANRDYKDRLAFDRKCFINVANAGIFSSDRTVREYAKDIWHINPVSWSNSAW</sequence>
<dbReference type="GO" id="GO:0008184">
    <property type="term" value="F:glycogen phosphorylase activity"/>
    <property type="evidence" value="ECO:0007669"/>
    <property type="project" value="InterPro"/>
</dbReference>
<dbReference type="GO" id="GO:0030170">
    <property type="term" value="F:pyridoxal phosphate binding"/>
    <property type="evidence" value="ECO:0007669"/>
    <property type="project" value="InterPro"/>
</dbReference>
<dbReference type="STRING" id="29343.CCDG5_1656"/>
<dbReference type="PATRIC" id="fig|29343.3.peg.1742"/>
<dbReference type="InterPro" id="IPR003385">
    <property type="entry name" value="Glyco_hydro_77"/>
</dbReference>
<comment type="similarity">
    <text evidence="6 14">Belongs to the glycogen phosphorylase family.</text>
</comment>
<dbReference type="InterPro" id="IPR035090">
    <property type="entry name" value="Pyridoxal_P_attach_site"/>
</dbReference>
<keyword evidence="10 14" id="KW-0808">Transferase</keyword>
<dbReference type="GO" id="GO:0005980">
    <property type="term" value="P:glycogen catabolic process"/>
    <property type="evidence" value="ECO:0007669"/>
    <property type="project" value="TreeGrafter"/>
</dbReference>
<keyword evidence="16" id="KW-1185">Reference proteome</keyword>
<evidence type="ECO:0000313" key="15">
    <source>
        <dbReference type="EMBL" id="CDZ24764.1"/>
    </source>
</evidence>
<dbReference type="PANTHER" id="PTHR11468">
    <property type="entry name" value="GLYCOGEN PHOSPHORYLASE"/>
    <property type="match status" value="1"/>
</dbReference>
<dbReference type="FunFam" id="3.40.50.2000:FF:000153">
    <property type="entry name" value="Alpha-1,4 glucan phosphorylase"/>
    <property type="match status" value="1"/>
</dbReference>
<evidence type="ECO:0000256" key="6">
    <source>
        <dbReference type="ARBA" id="ARBA00006047"/>
    </source>
</evidence>
<dbReference type="NCBIfam" id="TIGR00217">
    <property type="entry name" value="malQ"/>
    <property type="match status" value="1"/>
</dbReference>
<name>A0A078KUI6_9FIRM</name>
<evidence type="ECO:0000256" key="7">
    <source>
        <dbReference type="ARBA" id="ARBA00022490"/>
    </source>
</evidence>
<dbReference type="SUPFAM" id="SSF53756">
    <property type="entry name" value="UDP-Glycosyltransferase/glycogen phosphorylase"/>
    <property type="match status" value="1"/>
</dbReference>
<comment type="function">
    <text evidence="14">Allosteric enzyme that catalyzes the rate-limiting step in glycogen catabolism, the phosphorolytic cleavage of glycogen to produce glucose-1-phosphate, and plays a central role in maintaining cellular and organismal glucose homeostasis.</text>
</comment>
<evidence type="ECO:0000256" key="12">
    <source>
        <dbReference type="ARBA" id="ARBA00023277"/>
    </source>
</evidence>
<dbReference type="SUPFAM" id="SSF51445">
    <property type="entry name" value="(Trans)glycosidases"/>
    <property type="match status" value="1"/>
</dbReference>